<organism evidence="2 3">
    <name type="scientific">Mycena citricolor</name>
    <dbReference type="NCBI Taxonomy" id="2018698"/>
    <lineage>
        <taxon>Eukaryota</taxon>
        <taxon>Fungi</taxon>
        <taxon>Dikarya</taxon>
        <taxon>Basidiomycota</taxon>
        <taxon>Agaricomycotina</taxon>
        <taxon>Agaricomycetes</taxon>
        <taxon>Agaricomycetidae</taxon>
        <taxon>Agaricales</taxon>
        <taxon>Marasmiineae</taxon>
        <taxon>Mycenaceae</taxon>
        <taxon>Mycena</taxon>
    </lineage>
</organism>
<evidence type="ECO:0000313" key="2">
    <source>
        <dbReference type="EMBL" id="CAK5280797.1"/>
    </source>
</evidence>
<keyword evidence="3" id="KW-1185">Reference proteome</keyword>
<dbReference type="EMBL" id="CAVNYO010000440">
    <property type="protein sequence ID" value="CAK5280797.1"/>
    <property type="molecule type" value="Genomic_DNA"/>
</dbReference>
<accession>A0AAD2K5Y7</accession>
<feature type="compositionally biased region" description="Basic residues" evidence="1">
    <location>
        <begin position="306"/>
        <end position="322"/>
    </location>
</feature>
<reference evidence="2" key="1">
    <citation type="submission" date="2023-11" db="EMBL/GenBank/DDBJ databases">
        <authorList>
            <person name="De Vega J J."/>
            <person name="De Vega J J."/>
        </authorList>
    </citation>
    <scope>NUCLEOTIDE SEQUENCE</scope>
</reference>
<sequence>MWFPALLVAHHRRADTIGGPGEFEFRWIDTIAGGTFKIHNEDVEISPSAAFFRSREEIFDAETTRIHPSKIGKIRRPAFLNRSTGQSIDSSVRSLFDAAVPTIAAVLKKMDSKLTIVKEYKKFVANQSGIRHRSIYDHASWLDSLRLHLPPEFDEAIVQPLAKLLAHKDLESVELRTRTDRVESIGQVLLALLYIQHNLGEAYDLSGHLLTDFKLNRVCVGRFSDESVLRAMFLQSEGDPVTIEEYQRLEAKFVMEHSIYDADFRPRIWERVGNAEKRPPSIFVILPAPKRSRSVPDNEDEDGTSIRKRLRPHPRPRKRYNH</sequence>
<proteinExistence type="predicted"/>
<name>A0AAD2K5Y7_9AGAR</name>
<gene>
    <name evidence="2" type="ORF">MYCIT1_LOCUS31437</name>
</gene>
<comment type="caution">
    <text evidence="2">The sequence shown here is derived from an EMBL/GenBank/DDBJ whole genome shotgun (WGS) entry which is preliminary data.</text>
</comment>
<dbReference type="Proteomes" id="UP001295794">
    <property type="component" value="Unassembled WGS sequence"/>
</dbReference>
<evidence type="ECO:0000256" key="1">
    <source>
        <dbReference type="SAM" id="MobiDB-lite"/>
    </source>
</evidence>
<feature type="region of interest" description="Disordered" evidence="1">
    <location>
        <begin position="289"/>
        <end position="322"/>
    </location>
</feature>
<evidence type="ECO:0000313" key="3">
    <source>
        <dbReference type="Proteomes" id="UP001295794"/>
    </source>
</evidence>
<protein>
    <submittedName>
        <fullName evidence="2">Uncharacterized protein</fullName>
    </submittedName>
</protein>
<dbReference type="AlphaFoldDB" id="A0AAD2K5Y7"/>